<reference evidence="1" key="2">
    <citation type="submission" date="2020-11" db="EMBL/GenBank/DDBJ databases">
        <authorList>
            <person name="McCartney M.A."/>
            <person name="Auch B."/>
            <person name="Kono T."/>
            <person name="Mallez S."/>
            <person name="Becker A."/>
            <person name="Gohl D.M."/>
            <person name="Silverstein K.A.T."/>
            <person name="Koren S."/>
            <person name="Bechman K.B."/>
            <person name="Herman A."/>
            <person name="Abrahante J.E."/>
            <person name="Garbe J."/>
        </authorList>
    </citation>
    <scope>NUCLEOTIDE SEQUENCE</scope>
    <source>
        <strain evidence="1">Duluth1</strain>
        <tissue evidence="1">Whole animal</tissue>
    </source>
</reference>
<keyword evidence="2" id="KW-1185">Reference proteome</keyword>
<comment type="caution">
    <text evidence="1">The sequence shown here is derived from an EMBL/GenBank/DDBJ whole genome shotgun (WGS) entry which is preliminary data.</text>
</comment>
<protein>
    <submittedName>
        <fullName evidence="1">Uncharacterized protein</fullName>
    </submittedName>
</protein>
<organism evidence="1 2">
    <name type="scientific">Dreissena polymorpha</name>
    <name type="common">Zebra mussel</name>
    <name type="synonym">Mytilus polymorpha</name>
    <dbReference type="NCBI Taxonomy" id="45954"/>
    <lineage>
        <taxon>Eukaryota</taxon>
        <taxon>Metazoa</taxon>
        <taxon>Spiralia</taxon>
        <taxon>Lophotrochozoa</taxon>
        <taxon>Mollusca</taxon>
        <taxon>Bivalvia</taxon>
        <taxon>Autobranchia</taxon>
        <taxon>Heteroconchia</taxon>
        <taxon>Euheterodonta</taxon>
        <taxon>Imparidentia</taxon>
        <taxon>Neoheterodontei</taxon>
        <taxon>Myida</taxon>
        <taxon>Dreissenoidea</taxon>
        <taxon>Dreissenidae</taxon>
        <taxon>Dreissena</taxon>
    </lineage>
</organism>
<evidence type="ECO:0000313" key="2">
    <source>
        <dbReference type="Proteomes" id="UP000828390"/>
    </source>
</evidence>
<proteinExistence type="predicted"/>
<sequence>MRYFSDKCRALLFNSTSEIERAILPMTDNGIRDKDHEHATYAGLAVSRSS</sequence>
<name>A0A9D4KP59_DREPO</name>
<gene>
    <name evidence="1" type="ORF">DPMN_116556</name>
</gene>
<dbReference type="EMBL" id="JAIWYP010000004">
    <property type="protein sequence ID" value="KAH3843049.1"/>
    <property type="molecule type" value="Genomic_DNA"/>
</dbReference>
<reference evidence="1" key="1">
    <citation type="journal article" date="2019" name="bioRxiv">
        <title>The Genome of the Zebra Mussel, Dreissena polymorpha: A Resource for Invasive Species Research.</title>
        <authorList>
            <person name="McCartney M.A."/>
            <person name="Auch B."/>
            <person name="Kono T."/>
            <person name="Mallez S."/>
            <person name="Zhang Y."/>
            <person name="Obille A."/>
            <person name="Becker A."/>
            <person name="Abrahante J.E."/>
            <person name="Garbe J."/>
            <person name="Badalamenti J.P."/>
            <person name="Herman A."/>
            <person name="Mangelson H."/>
            <person name="Liachko I."/>
            <person name="Sullivan S."/>
            <person name="Sone E.D."/>
            <person name="Koren S."/>
            <person name="Silverstein K.A.T."/>
            <person name="Beckman K.B."/>
            <person name="Gohl D.M."/>
        </authorList>
    </citation>
    <scope>NUCLEOTIDE SEQUENCE</scope>
    <source>
        <strain evidence="1">Duluth1</strain>
        <tissue evidence="1">Whole animal</tissue>
    </source>
</reference>
<evidence type="ECO:0000313" key="1">
    <source>
        <dbReference type="EMBL" id="KAH3843049.1"/>
    </source>
</evidence>
<accession>A0A9D4KP59</accession>
<dbReference type="Proteomes" id="UP000828390">
    <property type="component" value="Unassembled WGS sequence"/>
</dbReference>
<dbReference type="AlphaFoldDB" id="A0A9D4KP59"/>